<gene>
    <name evidence="3" type="ORF">H9853_08575</name>
</gene>
<reference evidence="3" key="2">
    <citation type="submission" date="2021-04" db="EMBL/GenBank/DDBJ databases">
        <authorList>
            <person name="Gilroy R."/>
        </authorList>
    </citation>
    <scope>NUCLEOTIDE SEQUENCE</scope>
    <source>
        <strain evidence="3">1719</strain>
    </source>
</reference>
<organism evidence="3 4">
    <name type="scientific">Candidatus Sphingobacterium stercoripullorum</name>
    <dbReference type="NCBI Taxonomy" id="2838759"/>
    <lineage>
        <taxon>Bacteria</taxon>
        <taxon>Pseudomonadati</taxon>
        <taxon>Bacteroidota</taxon>
        <taxon>Sphingobacteriia</taxon>
        <taxon>Sphingobacteriales</taxon>
        <taxon>Sphingobacteriaceae</taxon>
        <taxon>Sphingobacterium</taxon>
    </lineage>
</organism>
<dbReference type="GO" id="GO:0016209">
    <property type="term" value="F:antioxidant activity"/>
    <property type="evidence" value="ECO:0007669"/>
    <property type="project" value="InterPro"/>
</dbReference>
<dbReference type="InterPro" id="IPR000866">
    <property type="entry name" value="AhpC/TSA"/>
</dbReference>
<dbReference type="EMBL" id="DXEZ01000234">
    <property type="protein sequence ID" value="HIX55067.1"/>
    <property type="molecule type" value="Genomic_DNA"/>
</dbReference>
<feature type="chain" id="PRO_5039644682" evidence="1">
    <location>
        <begin position="20"/>
        <end position="400"/>
    </location>
</feature>
<evidence type="ECO:0000313" key="4">
    <source>
        <dbReference type="Proteomes" id="UP000824156"/>
    </source>
</evidence>
<dbReference type="InterPro" id="IPR013766">
    <property type="entry name" value="Thioredoxin_domain"/>
</dbReference>
<dbReference type="GO" id="GO:0016491">
    <property type="term" value="F:oxidoreductase activity"/>
    <property type="evidence" value="ECO:0007669"/>
    <property type="project" value="InterPro"/>
</dbReference>
<comment type="caution">
    <text evidence="3">The sequence shown here is derived from an EMBL/GenBank/DDBJ whole genome shotgun (WGS) entry which is preliminary data.</text>
</comment>
<evidence type="ECO:0000256" key="1">
    <source>
        <dbReference type="SAM" id="SignalP"/>
    </source>
</evidence>
<sequence length="400" mass="44994">MRNILFTWLICLLSLSVNGNSFTIKGEVDGLMVGDTLSFERIGLPGFELEFAFDAVVEQPNTFTYKGSHGEVGFYMMTYKPSSGTVVSSDKRGLLLLIKGGTTHLIGSTNSIYYCQLKGGLYENEMLQQVLDLENTLGKKRSELLRLMDEARGQGDQEKAKEYGDKFNSFHSDNREEIQRLSLLKKEFYKSFPSSEHTLVDALQDVDSAPFEVSLSKYEKMNSEAQNSFFGQVLKQEIDKIAVLLPGNMAPDFHLTSLDEKEITLADCAGSYVLIYHWGLCPGSFTIEKQVVDLYNTYKDHLIVIGITDKMEEIQGFYESIGPGDKFGDLELKPTLASMLNHPWFDAEKSGDNSRVDTDYAFAGLPYFIFISPDGKIIARDFHAAFNKAKNTMEIEFGKR</sequence>
<accession>A0A9D1WB62</accession>
<dbReference type="PROSITE" id="PS51352">
    <property type="entry name" value="THIOREDOXIN_2"/>
    <property type="match status" value="1"/>
</dbReference>
<dbReference type="Proteomes" id="UP000824156">
    <property type="component" value="Unassembled WGS sequence"/>
</dbReference>
<dbReference type="SUPFAM" id="SSF52833">
    <property type="entry name" value="Thioredoxin-like"/>
    <property type="match status" value="1"/>
</dbReference>
<reference evidence="3" key="1">
    <citation type="journal article" date="2021" name="PeerJ">
        <title>Extensive microbial diversity within the chicken gut microbiome revealed by metagenomics and culture.</title>
        <authorList>
            <person name="Gilroy R."/>
            <person name="Ravi A."/>
            <person name="Getino M."/>
            <person name="Pursley I."/>
            <person name="Horton D.L."/>
            <person name="Alikhan N.F."/>
            <person name="Baker D."/>
            <person name="Gharbi K."/>
            <person name="Hall N."/>
            <person name="Watson M."/>
            <person name="Adriaenssens E.M."/>
            <person name="Foster-Nyarko E."/>
            <person name="Jarju S."/>
            <person name="Secka A."/>
            <person name="Antonio M."/>
            <person name="Oren A."/>
            <person name="Chaudhuri R.R."/>
            <person name="La Ragione R."/>
            <person name="Hildebrand F."/>
            <person name="Pallen M.J."/>
        </authorList>
    </citation>
    <scope>NUCLEOTIDE SEQUENCE</scope>
    <source>
        <strain evidence="3">1719</strain>
    </source>
</reference>
<feature type="signal peptide" evidence="1">
    <location>
        <begin position="1"/>
        <end position="19"/>
    </location>
</feature>
<keyword evidence="1" id="KW-0732">Signal</keyword>
<evidence type="ECO:0000259" key="2">
    <source>
        <dbReference type="PROSITE" id="PS51352"/>
    </source>
</evidence>
<feature type="domain" description="Thioredoxin" evidence="2">
    <location>
        <begin position="244"/>
        <end position="391"/>
    </location>
</feature>
<protein>
    <submittedName>
        <fullName evidence="3">Peroxiredoxin family protein</fullName>
    </submittedName>
</protein>
<name>A0A9D1WB62_9SPHI</name>
<dbReference type="InterPro" id="IPR036249">
    <property type="entry name" value="Thioredoxin-like_sf"/>
</dbReference>
<proteinExistence type="predicted"/>
<dbReference type="AlphaFoldDB" id="A0A9D1WB62"/>
<evidence type="ECO:0000313" key="3">
    <source>
        <dbReference type="EMBL" id="HIX55067.1"/>
    </source>
</evidence>
<dbReference type="Pfam" id="PF00578">
    <property type="entry name" value="AhpC-TSA"/>
    <property type="match status" value="1"/>
</dbReference>
<dbReference type="Gene3D" id="3.40.30.10">
    <property type="entry name" value="Glutaredoxin"/>
    <property type="match status" value="1"/>
</dbReference>